<name>A0A0G4EVD0_VITBC</name>
<evidence type="ECO:0000259" key="11">
    <source>
        <dbReference type="PROSITE" id="PS51194"/>
    </source>
</evidence>
<dbReference type="GO" id="GO:0005829">
    <property type="term" value="C:cytosol"/>
    <property type="evidence" value="ECO:0007669"/>
    <property type="project" value="TreeGrafter"/>
</dbReference>
<evidence type="ECO:0000256" key="7">
    <source>
        <dbReference type="ARBA" id="ARBA00038041"/>
    </source>
</evidence>
<dbReference type="Pfam" id="PF00270">
    <property type="entry name" value="DEAD"/>
    <property type="match status" value="1"/>
</dbReference>
<comment type="catalytic activity">
    <reaction evidence="8">
        <text>ATP + H2O = ADP + phosphate + H(+)</text>
        <dbReference type="Rhea" id="RHEA:13065"/>
        <dbReference type="ChEBI" id="CHEBI:15377"/>
        <dbReference type="ChEBI" id="CHEBI:15378"/>
        <dbReference type="ChEBI" id="CHEBI:30616"/>
        <dbReference type="ChEBI" id="CHEBI:43474"/>
        <dbReference type="ChEBI" id="CHEBI:456216"/>
        <dbReference type="EC" id="3.6.4.13"/>
    </reaction>
</comment>
<dbReference type="SMART" id="SM00487">
    <property type="entry name" value="DEXDc"/>
    <property type="match status" value="1"/>
</dbReference>
<dbReference type="GO" id="GO:0016787">
    <property type="term" value="F:hydrolase activity"/>
    <property type="evidence" value="ECO:0007669"/>
    <property type="project" value="UniProtKB-KW"/>
</dbReference>
<evidence type="ECO:0000256" key="6">
    <source>
        <dbReference type="ARBA" id="ARBA00022884"/>
    </source>
</evidence>
<dbReference type="InterPro" id="IPR027417">
    <property type="entry name" value="P-loop_NTPase"/>
</dbReference>
<reference evidence="12 13" key="1">
    <citation type="submission" date="2014-11" db="EMBL/GenBank/DDBJ databases">
        <authorList>
            <person name="Zhu J."/>
            <person name="Qi W."/>
            <person name="Song R."/>
        </authorList>
    </citation>
    <scope>NUCLEOTIDE SEQUENCE [LARGE SCALE GENOMIC DNA]</scope>
</reference>
<dbReference type="Pfam" id="PF00271">
    <property type="entry name" value="Helicase_C"/>
    <property type="match status" value="1"/>
</dbReference>
<keyword evidence="6" id="KW-0694">RNA-binding</keyword>
<dbReference type="OrthoDB" id="1191041at2759"/>
<protein>
    <recommendedName>
        <fullName evidence="1">RNA helicase</fullName>
        <ecNumber evidence="1">3.6.4.13</ecNumber>
    </recommendedName>
</protein>
<keyword evidence="4" id="KW-0347">Helicase</keyword>
<keyword evidence="13" id="KW-1185">Reference proteome</keyword>
<keyword evidence="3" id="KW-0378">Hydrolase</keyword>
<dbReference type="PANTHER" id="PTHR47959">
    <property type="entry name" value="ATP-DEPENDENT RNA HELICASE RHLE-RELATED"/>
    <property type="match status" value="1"/>
</dbReference>
<organism evidence="12 13">
    <name type="scientific">Vitrella brassicaformis (strain CCMP3155)</name>
    <dbReference type="NCBI Taxonomy" id="1169540"/>
    <lineage>
        <taxon>Eukaryota</taxon>
        <taxon>Sar</taxon>
        <taxon>Alveolata</taxon>
        <taxon>Colpodellida</taxon>
        <taxon>Vitrellaceae</taxon>
        <taxon>Vitrella</taxon>
    </lineage>
</organism>
<gene>
    <name evidence="12" type="ORF">Vbra_13693</name>
</gene>
<dbReference type="SUPFAM" id="SSF52540">
    <property type="entry name" value="P-loop containing nucleoside triphosphate hydrolases"/>
    <property type="match status" value="2"/>
</dbReference>
<evidence type="ECO:0000256" key="8">
    <source>
        <dbReference type="ARBA" id="ARBA00047984"/>
    </source>
</evidence>
<feature type="domain" description="Helicase ATP-binding" evidence="10">
    <location>
        <begin position="44"/>
        <end position="271"/>
    </location>
</feature>
<evidence type="ECO:0000256" key="5">
    <source>
        <dbReference type="ARBA" id="ARBA00022840"/>
    </source>
</evidence>
<evidence type="ECO:0000256" key="4">
    <source>
        <dbReference type="ARBA" id="ARBA00022806"/>
    </source>
</evidence>
<sequence>MANVIDESQSFADFGAKYLDRRITRAMVHKMHLQHPTYVQSQAIPIALEGRDLLIRARTGSGKTLAYAVPVVAKMLEKAERGKGGEMRRLRAFVLVPTKELCVQVYEVMSTLLSFCNELVSADFIISSPSTTAAGGASTDAKKQRGDAHSANPLSPFLLSKGTATLAELPTILIATPTTLVSFLSVLERRGRGSAAMAGVVRGSIKDMVEMIVVDEADLLFSFGYEEDMRALCRMLPSTSTHSYNCILVSATLNKEVEELKGLMLHKPVILKVEETEGAGGDLHQFYLECVDKDKNLILYALIKLNLVQGKTLIFVSSVDRAYGLKLFLERFSIPSAVLNPLLPHASRQTIIQSFNQSLFELLIATDESVEEDDPSRPTGSSTQLEDVKAEEDGSDEEEQDDEEEDDDEPEEVAAEGEQEDEGDELDDVDLGEDGNEGGDGGGDAIDDDEDEEMDMDEEDGDAEGDEIDLDEEADEQMPNEQLPAKLKKKKQMADAQFGVHRGLDLQNVAVVINADMPRSVKGYLHRVGRTARAGAMGTALTLVSERQEDKMLMNKIEEHQRSPGSPDEPVVRALPLNLKDIECFRYRVEDVSRGVTKRAIAAMRARELQREALHSAKLKAHFQENPQDAKALKRSARQLKEHKSVYQHLRHLPKYLVPAQMMSQATPVQQAVRDQQRDSKMAAAAAASGVGEAVSASASGVKKRRQRVDPLKAVEAQKGFRALAVMPKNKRLITRKTQLRREPDYKMAAPETLPAISGRKLWKLRHKKRVSNPGGAGSGQPKRAKKFIKKKT</sequence>
<dbReference type="GO" id="GO:0003724">
    <property type="term" value="F:RNA helicase activity"/>
    <property type="evidence" value="ECO:0007669"/>
    <property type="project" value="UniProtKB-EC"/>
</dbReference>
<accession>A0A0G4EVD0</accession>
<dbReference type="OMA" id="NASEQCV"/>
<feature type="compositionally biased region" description="Acidic residues" evidence="9">
    <location>
        <begin position="393"/>
        <end position="437"/>
    </location>
</feature>
<dbReference type="VEuPathDB" id="CryptoDB:Vbra_13693"/>
<feature type="domain" description="Helicase C-terminal" evidence="11">
    <location>
        <begin position="502"/>
        <end position="583"/>
    </location>
</feature>
<dbReference type="EC" id="3.6.4.13" evidence="1"/>
<dbReference type="PROSITE" id="PS51194">
    <property type="entry name" value="HELICASE_CTER"/>
    <property type="match status" value="1"/>
</dbReference>
<dbReference type="SMART" id="SM00490">
    <property type="entry name" value="HELICc"/>
    <property type="match status" value="1"/>
</dbReference>
<dbReference type="CDD" id="cd18787">
    <property type="entry name" value="SF2_C_DEAD"/>
    <property type="match status" value="1"/>
</dbReference>
<evidence type="ECO:0000313" key="13">
    <source>
        <dbReference type="Proteomes" id="UP000041254"/>
    </source>
</evidence>
<dbReference type="Gene3D" id="3.40.50.300">
    <property type="entry name" value="P-loop containing nucleotide triphosphate hydrolases"/>
    <property type="match status" value="2"/>
</dbReference>
<dbReference type="InterPro" id="IPR014001">
    <property type="entry name" value="Helicase_ATP-bd"/>
</dbReference>
<dbReference type="InterPro" id="IPR001650">
    <property type="entry name" value="Helicase_C-like"/>
</dbReference>
<evidence type="ECO:0000256" key="1">
    <source>
        <dbReference type="ARBA" id="ARBA00012552"/>
    </source>
</evidence>
<dbReference type="InterPro" id="IPR050079">
    <property type="entry name" value="DEAD_box_RNA_helicase"/>
</dbReference>
<feature type="region of interest" description="Disordered" evidence="9">
    <location>
        <begin position="764"/>
        <end position="793"/>
    </location>
</feature>
<dbReference type="PROSITE" id="PS51192">
    <property type="entry name" value="HELICASE_ATP_BIND_1"/>
    <property type="match status" value="1"/>
</dbReference>
<dbReference type="PANTHER" id="PTHR47959:SF21">
    <property type="entry name" value="DEAD-BOX HELICASE 56"/>
    <property type="match status" value="1"/>
</dbReference>
<dbReference type="FunCoup" id="A0A0G4EVD0">
    <property type="interactions" value="20"/>
</dbReference>
<dbReference type="PhylomeDB" id="A0A0G4EVD0"/>
<dbReference type="AlphaFoldDB" id="A0A0G4EVD0"/>
<evidence type="ECO:0000256" key="3">
    <source>
        <dbReference type="ARBA" id="ARBA00022801"/>
    </source>
</evidence>
<feature type="compositionally biased region" description="Basic residues" evidence="9">
    <location>
        <begin position="783"/>
        <end position="793"/>
    </location>
</feature>
<dbReference type="InParanoid" id="A0A0G4EVD0"/>
<keyword evidence="2" id="KW-0547">Nucleotide-binding</keyword>
<evidence type="ECO:0000256" key="2">
    <source>
        <dbReference type="ARBA" id="ARBA00022741"/>
    </source>
</evidence>
<dbReference type="GO" id="GO:0003723">
    <property type="term" value="F:RNA binding"/>
    <property type="evidence" value="ECO:0007669"/>
    <property type="project" value="UniProtKB-KW"/>
</dbReference>
<dbReference type="GO" id="GO:0005524">
    <property type="term" value="F:ATP binding"/>
    <property type="evidence" value="ECO:0007669"/>
    <property type="project" value="UniProtKB-KW"/>
</dbReference>
<feature type="compositionally biased region" description="Acidic residues" evidence="9">
    <location>
        <begin position="445"/>
        <end position="464"/>
    </location>
</feature>
<dbReference type="STRING" id="1169540.A0A0G4EVD0"/>
<evidence type="ECO:0000313" key="12">
    <source>
        <dbReference type="EMBL" id="CEM02576.1"/>
    </source>
</evidence>
<keyword evidence="5" id="KW-0067">ATP-binding</keyword>
<dbReference type="InterPro" id="IPR011545">
    <property type="entry name" value="DEAD/DEAH_box_helicase_dom"/>
</dbReference>
<feature type="region of interest" description="Disordered" evidence="9">
    <location>
        <begin position="368"/>
        <end position="464"/>
    </location>
</feature>
<dbReference type="EMBL" id="CDMY01000330">
    <property type="protein sequence ID" value="CEM02576.1"/>
    <property type="molecule type" value="Genomic_DNA"/>
</dbReference>
<comment type="similarity">
    <text evidence="7">Belongs to the DEAD box helicase family. DDX56/DBP9 subfamily.</text>
</comment>
<dbReference type="Proteomes" id="UP000041254">
    <property type="component" value="Unassembled WGS sequence"/>
</dbReference>
<evidence type="ECO:0000259" key="10">
    <source>
        <dbReference type="PROSITE" id="PS51192"/>
    </source>
</evidence>
<proteinExistence type="inferred from homology"/>
<evidence type="ECO:0000256" key="9">
    <source>
        <dbReference type="SAM" id="MobiDB-lite"/>
    </source>
</evidence>